<dbReference type="EMBL" id="BPWL01000004">
    <property type="protein sequence ID" value="GJJ09973.1"/>
    <property type="molecule type" value="Genomic_DNA"/>
</dbReference>
<comment type="caution">
    <text evidence="1">The sequence shown here is derived from an EMBL/GenBank/DDBJ whole genome shotgun (WGS) entry which is preliminary data.</text>
</comment>
<accession>A0AAV5ABG6</accession>
<reference evidence="1" key="1">
    <citation type="submission" date="2021-10" db="EMBL/GenBank/DDBJ databases">
        <title>De novo Genome Assembly of Clathrus columnatus (Basidiomycota, Fungi) Using Illumina and Nanopore Sequence Data.</title>
        <authorList>
            <person name="Ogiso-Tanaka E."/>
            <person name="Itagaki H."/>
            <person name="Hosoya T."/>
            <person name="Hosaka K."/>
        </authorList>
    </citation>
    <scope>NUCLEOTIDE SEQUENCE</scope>
    <source>
        <strain evidence="1">MO-923</strain>
    </source>
</reference>
<evidence type="ECO:0000313" key="1">
    <source>
        <dbReference type="EMBL" id="GJJ09973.1"/>
    </source>
</evidence>
<proteinExistence type="predicted"/>
<sequence length="221" mass="26022">MVQFLRKRAVEHFKRIIPQSYEEVDKEESYIQVFGPDKAGWPHHFQLPALFRDHRLMTFLPWTYYSACALGFEKLLDEDTTSGRRKICIDGRDLHIALLGWKSLCEKIYNVRNNIIRSKDPTCNSNCNTLWTSGCAFEFETQAMSQWKMFRILEYAPHTLPINLPMTLESNSIRVMYGRPCHACSRTWLQRDKDARAAIWPTLPGIFKLPDWETLKKEEEM</sequence>
<evidence type="ECO:0000313" key="2">
    <source>
        <dbReference type="Proteomes" id="UP001050691"/>
    </source>
</evidence>
<organism evidence="1 2">
    <name type="scientific">Clathrus columnatus</name>
    <dbReference type="NCBI Taxonomy" id="1419009"/>
    <lineage>
        <taxon>Eukaryota</taxon>
        <taxon>Fungi</taxon>
        <taxon>Dikarya</taxon>
        <taxon>Basidiomycota</taxon>
        <taxon>Agaricomycotina</taxon>
        <taxon>Agaricomycetes</taxon>
        <taxon>Phallomycetidae</taxon>
        <taxon>Phallales</taxon>
        <taxon>Clathraceae</taxon>
        <taxon>Clathrus</taxon>
    </lineage>
</organism>
<name>A0AAV5ABG6_9AGAM</name>
<dbReference type="AlphaFoldDB" id="A0AAV5ABG6"/>
<keyword evidence="2" id="KW-1185">Reference proteome</keyword>
<protein>
    <submittedName>
        <fullName evidence="1">Uncharacterized protein</fullName>
    </submittedName>
</protein>
<dbReference type="Proteomes" id="UP001050691">
    <property type="component" value="Unassembled WGS sequence"/>
</dbReference>
<gene>
    <name evidence="1" type="ORF">Clacol_004198</name>
</gene>